<sequence>MVTDKNIDIDLLSIDLNNFRLGEYEDVRAAYRAMLDEQKEKLVNLASDILENGLSPAERLIVVPDADEPGCFIVCEGNRRLTAIRMMADPQFAAGTLYYSGFVRLSKQFQKFPITTLPCTVLPNKDAAFIWIERKHNPNEGKGLAVGGAGFFAYSVSAAKGA</sequence>
<name>Z9JLK2_9GAMM</name>
<dbReference type="PATRIC" id="fig|1444770.3.peg.938"/>
<comment type="caution">
    <text evidence="2">The sequence shown here is derived from an EMBL/GenBank/DDBJ whole genome shotgun (WGS) entry which is preliminary data.</text>
</comment>
<reference evidence="2 4" key="1">
    <citation type="journal article" date="2014" name="Genome Announc.">
        <title>Draft Genome Sequence of Xylella fastidiosa Pear Leaf Scorch Strain in Taiwan.</title>
        <authorList>
            <person name="Su C.C."/>
            <person name="Deng W.L."/>
            <person name="Jan F.J."/>
            <person name="Chang C.J."/>
            <person name="Huang H."/>
            <person name="Chen J."/>
        </authorList>
    </citation>
    <scope>NUCLEOTIDE SEQUENCE [LARGE SCALE GENOMIC DNA]</scope>
    <source>
        <strain evidence="2 4">PLS229</strain>
    </source>
</reference>
<evidence type="ECO:0000313" key="5">
    <source>
        <dbReference type="Proteomes" id="UP001430701"/>
    </source>
</evidence>
<dbReference type="STRING" id="1444770.AF72_03835"/>
<organism evidence="2 4">
    <name type="scientific">Xylella taiwanensis</name>
    <dbReference type="NCBI Taxonomy" id="1444770"/>
    <lineage>
        <taxon>Bacteria</taxon>
        <taxon>Pseudomonadati</taxon>
        <taxon>Pseudomonadota</taxon>
        <taxon>Gammaproteobacteria</taxon>
        <taxon>Lysobacterales</taxon>
        <taxon>Lysobacteraceae</taxon>
        <taxon>Xylella</taxon>
    </lineage>
</organism>
<feature type="coiled-coil region" evidence="1">
    <location>
        <begin position="21"/>
        <end position="48"/>
    </location>
</feature>
<dbReference type="Proteomes" id="UP000020406">
    <property type="component" value="Unassembled WGS sequence"/>
</dbReference>
<evidence type="ECO:0008006" key="6">
    <source>
        <dbReference type="Google" id="ProtNLM"/>
    </source>
</evidence>
<dbReference type="RefSeq" id="WP_051482272.1">
    <property type="nucleotide sequence ID" value="NZ_CP053627.1"/>
</dbReference>
<protein>
    <recommendedName>
        <fullName evidence="6">ParB/Sulfiredoxin domain-containing protein</fullName>
    </recommendedName>
</protein>
<dbReference type="Proteomes" id="UP001430701">
    <property type="component" value="Unassembled WGS sequence"/>
</dbReference>
<evidence type="ECO:0000313" key="2">
    <source>
        <dbReference type="EMBL" id="EWS78706.1"/>
    </source>
</evidence>
<proteinExistence type="predicted"/>
<gene>
    <name evidence="2" type="ORF">AF72_03835</name>
    <name evidence="3" type="ORF">LPH55_08240</name>
</gene>
<evidence type="ECO:0000313" key="3">
    <source>
        <dbReference type="EMBL" id="MCD8473444.1"/>
    </source>
</evidence>
<dbReference type="EMBL" id="JDSQ01000005">
    <property type="protein sequence ID" value="EWS78706.1"/>
    <property type="molecule type" value="Genomic_DNA"/>
</dbReference>
<reference evidence="3" key="2">
    <citation type="submission" date="2021-11" db="EMBL/GenBank/DDBJ databases">
        <title>Genome sequence of Xylella taiwanensis PLS432.</title>
        <authorList>
            <person name="Weng L.-W."/>
            <person name="Su C.-C."/>
            <person name="Tsai C.-W."/>
            <person name="Kuo C.-H."/>
        </authorList>
    </citation>
    <scope>NUCLEOTIDE SEQUENCE</scope>
    <source>
        <strain evidence="3">PLS432</strain>
    </source>
</reference>
<dbReference type="OrthoDB" id="8442375at2"/>
<dbReference type="EMBL" id="JAJPPU010000002">
    <property type="protein sequence ID" value="MCD8473444.1"/>
    <property type="molecule type" value="Genomic_DNA"/>
</dbReference>
<accession>Z9JLK2</accession>
<evidence type="ECO:0000256" key="1">
    <source>
        <dbReference type="SAM" id="Coils"/>
    </source>
</evidence>
<evidence type="ECO:0000313" key="4">
    <source>
        <dbReference type="Proteomes" id="UP000020406"/>
    </source>
</evidence>
<keyword evidence="5" id="KW-1185">Reference proteome</keyword>
<dbReference type="AlphaFoldDB" id="Z9JLK2"/>
<dbReference type="GeneID" id="68900336"/>
<keyword evidence="1" id="KW-0175">Coiled coil</keyword>
<dbReference type="eggNOG" id="COG1475">
    <property type="taxonomic scope" value="Bacteria"/>
</dbReference>